<name>B1VNA3_STRGG</name>
<evidence type="ECO:0000313" key="1">
    <source>
        <dbReference type="EMBL" id="BAG16926.1"/>
    </source>
</evidence>
<gene>
    <name evidence="2" type="ordered locus">SGR_7042t</name>
    <name evidence="1" type="ordered locus">SGR_97t</name>
</gene>
<organism evidence="1 3">
    <name type="scientific">Streptomyces griseus subsp. griseus (strain JCM 4626 / CBS 651.72 / NBRC 13350 / KCC S-0626 / ISP 5235)</name>
    <dbReference type="NCBI Taxonomy" id="455632"/>
    <lineage>
        <taxon>Bacteria</taxon>
        <taxon>Bacillati</taxon>
        <taxon>Actinomycetota</taxon>
        <taxon>Actinomycetes</taxon>
        <taxon>Kitasatosporales</taxon>
        <taxon>Streptomycetaceae</taxon>
        <taxon>Streptomyces</taxon>
    </lineage>
</organism>
<dbReference type="HOGENOM" id="CLU_1460500_0_0_11"/>
<reference evidence="3" key="1">
    <citation type="journal article" date="2008" name="J. Bacteriol.">
        <title>Genome sequence of the streptomycin-producing microorganism Streptomyces griseus IFO 13350.</title>
        <authorList>
            <person name="Ohnishi Y."/>
            <person name="Ishikawa J."/>
            <person name="Hara H."/>
            <person name="Suzuki H."/>
            <person name="Ikenoya M."/>
            <person name="Ikeda H."/>
            <person name="Yamashita A."/>
            <person name="Hattori M."/>
            <person name="Horinouchi S."/>
        </authorList>
    </citation>
    <scope>NUCLEOTIDE SEQUENCE [LARGE SCALE GENOMIC DNA]</scope>
    <source>
        <strain evidence="3">JCM 4626 / NBRC 13350</strain>
    </source>
</reference>
<proteinExistence type="predicted"/>
<evidence type="ECO:0000313" key="3">
    <source>
        <dbReference type="Proteomes" id="UP000001685"/>
    </source>
</evidence>
<dbReference type="KEGG" id="sgr:SGR_7042t"/>
<dbReference type="AlphaFoldDB" id="B1VNA3"/>
<reference evidence="1" key="4">
    <citation type="journal article" date="2008" name="Microbiology">
        <title>Conditionally positive effect of the TetR-family transcriptional regulator AtrA on streptomycin production by Streptomyces griseus.</title>
        <authorList>
            <person name="Hirano S."/>
            <person name="Tanaka K."/>
            <person name="Ohnishi Y."/>
            <person name="Horinouchi S."/>
        </authorList>
    </citation>
    <scope>NUCLEOTIDE SEQUENCE</scope>
    <source>
        <strain evidence="1">NBRC 13350</strain>
    </source>
</reference>
<dbReference type="eggNOG" id="ENOG5031W8S">
    <property type="taxonomic scope" value="Bacteria"/>
</dbReference>
<accession>B1VNA3</accession>
<evidence type="ECO:0000313" key="2">
    <source>
        <dbReference type="EMBL" id="BAG23869.1"/>
    </source>
</evidence>
<reference evidence="1" key="3">
    <citation type="journal article" date="2008" name="J. Biol. Chem.">
        <title>Phenolic lipids synthesized by type III polyketide synthase confer penicillin resistance on Streptomyces griseus.</title>
        <authorList>
            <person name="Funabashi M."/>
            <person name="Funa N."/>
            <person name="Horinouchi S."/>
        </authorList>
    </citation>
    <scope>NUCLEOTIDE SEQUENCE</scope>
    <source>
        <strain evidence="1">NBRC 13350</strain>
    </source>
</reference>
<dbReference type="Proteomes" id="UP000001685">
    <property type="component" value="Chromosome"/>
</dbReference>
<dbReference type="KEGG" id="sgr:SGR_97t"/>
<dbReference type="PATRIC" id="fig|455632.4.peg.87"/>
<dbReference type="EMBL" id="AP009493">
    <property type="protein sequence ID" value="BAG23869.1"/>
    <property type="molecule type" value="Genomic_DNA"/>
</dbReference>
<sequence>MAQGATLGEALSHLVRDHGARPAGRLKTYRAKQWHAQLVQLTATRHGYEALERAGLTVTARTLIHWLSEPEYAVRRSYQEQIRSAYEEAATTRPTPLPSDFQIHQFRITGTVQIARDIRDRGTHGEAPLRIDGRNGAWARIEQAWLTGQLTDEVFEEYFIDDILVEDIGDGTDGWQFPGDRYVVN</sequence>
<dbReference type="EMBL" id="AP009493">
    <property type="protein sequence ID" value="BAG16926.1"/>
    <property type="molecule type" value="Genomic_DNA"/>
</dbReference>
<protein>
    <submittedName>
        <fullName evidence="1">Uncharacterized protein</fullName>
    </submittedName>
</protein>
<dbReference type="RefSeq" id="WP_012377513.1">
    <property type="nucleotide sequence ID" value="NC_010572.1"/>
</dbReference>
<reference evidence="1" key="2">
    <citation type="journal article" date="2008" name="J. Bacteriol.">
        <title>The genome sequence of the streptomycin-producing microorganism Streptomyces griseus IFO 13350.</title>
        <authorList>
            <person name="Ohnishi Y."/>
            <person name="Ishikawa J."/>
            <person name="Hara H."/>
            <person name="Suzuki H."/>
            <person name="Ikenoya M."/>
            <person name="Ikeda H."/>
            <person name="Yamashita A."/>
            <person name="Hattori M."/>
            <person name="Horinouchi S."/>
        </authorList>
    </citation>
    <scope>NUCLEOTIDE SEQUENCE</scope>
    <source>
        <strain evidence="1">NBRC 13350</strain>
    </source>
</reference>